<feature type="transmembrane region" description="Helical" evidence="1">
    <location>
        <begin position="56"/>
        <end position="75"/>
    </location>
</feature>
<protein>
    <submittedName>
        <fullName evidence="2">Uncharacterized protein</fullName>
    </submittedName>
</protein>
<dbReference type="AlphaFoldDB" id="A0A0B8ZZZ7"/>
<comment type="caution">
    <text evidence="2">The sequence shown here is derived from an EMBL/GenBank/DDBJ whole genome shotgun (WGS) entry which is preliminary data.</text>
</comment>
<organism evidence="2 3">
    <name type="scientific">Brevibacterium linens</name>
    <dbReference type="NCBI Taxonomy" id="1703"/>
    <lineage>
        <taxon>Bacteria</taxon>
        <taxon>Bacillati</taxon>
        <taxon>Actinomycetota</taxon>
        <taxon>Actinomycetes</taxon>
        <taxon>Micrococcales</taxon>
        <taxon>Brevibacteriaceae</taxon>
        <taxon>Brevibacterium</taxon>
    </lineage>
</organism>
<feature type="transmembrane region" description="Helical" evidence="1">
    <location>
        <begin position="27"/>
        <end position="50"/>
    </location>
</feature>
<reference evidence="2 3" key="1">
    <citation type="submission" date="2014-11" db="EMBL/GenBank/DDBJ databases">
        <title>Draft Genome Sequence of Brevibacterium linens AE038-8.</title>
        <authorList>
            <person name="Maizel D."/>
            <person name="Utturkar S.M."/>
            <person name="Brown S.D."/>
            <person name="Ferrero M."/>
            <person name="Rosen B.P."/>
        </authorList>
    </citation>
    <scope>NUCLEOTIDE SEQUENCE [LARGE SCALE GENOMIC DNA]</scope>
    <source>
        <strain evidence="2 3">AE038-8</strain>
    </source>
</reference>
<evidence type="ECO:0000313" key="2">
    <source>
        <dbReference type="EMBL" id="KHS52115.1"/>
    </source>
</evidence>
<feature type="transmembrane region" description="Helical" evidence="1">
    <location>
        <begin position="119"/>
        <end position="142"/>
    </location>
</feature>
<evidence type="ECO:0000313" key="3">
    <source>
        <dbReference type="Proteomes" id="UP000031488"/>
    </source>
</evidence>
<name>A0A0B8ZZZ7_BRELN</name>
<keyword evidence="1" id="KW-0812">Transmembrane</keyword>
<keyword evidence="3" id="KW-1185">Reference proteome</keyword>
<dbReference type="Proteomes" id="UP000031488">
    <property type="component" value="Unassembled WGS sequence"/>
</dbReference>
<dbReference type="PATRIC" id="fig|1703.6.peg.2570"/>
<proteinExistence type="predicted"/>
<dbReference type="EMBL" id="JTJZ01000020">
    <property type="protein sequence ID" value="KHS52115.1"/>
    <property type="molecule type" value="Genomic_DNA"/>
</dbReference>
<evidence type="ECO:0000256" key="1">
    <source>
        <dbReference type="SAM" id="Phobius"/>
    </source>
</evidence>
<accession>A0A0B8ZZZ7</accession>
<dbReference type="RefSeq" id="WP_039211040.1">
    <property type="nucleotide sequence ID" value="NZ_JTJZ01000020.1"/>
</dbReference>
<sequence length="238" mass="24794">MNDHSEISAAEVVGSLAFDRTSSQLRLAIGGCGLFFAAVFTVGAVATCLATDPASAIWVIPVSLALSAGITIAFAKWGALSMMMLVADEHSRVRAVLGASGVRRLSKKLGDRAYLRKEFLLGGIIVVAYLLIAVLVALSGLGVNGATAFLALPMFWLGTGVGIFMIRAALKVRPSDTPLESTVAAPLVAAYLQEHDCHDELTSGIPADVLVSSLSDSDMANVASVAVALAHIRKPFDI</sequence>
<keyword evidence="1" id="KW-1133">Transmembrane helix</keyword>
<keyword evidence="1" id="KW-0472">Membrane</keyword>
<gene>
    <name evidence="2" type="ORF">AE0388_2665</name>
</gene>
<feature type="transmembrane region" description="Helical" evidence="1">
    <location>
        <begin position="148"/>
        <end position="170"/>
    </location>
</feature>